<dbReference type="PROSITE" id="PS51203">
    <property type="entry name" value="CS"/>
    <property type="match status" value="1"/>
</dbReference>
<protein>
    <recommendedName>
        <fullName evidence="2">CS domain-containing protein</fullName>
    </recommendedName>
</protein>
<dbReference type="InterPro" id="IPR007052">
    <property type="entry name" value="CS_dom"/>
</dbReference>
<accession>A0A8J5XHT3</accession>
<feature type="coiled-coil region" evidence="1">
    <location>
        <begin position="129"/>
        <end position="173"/>
    </location>
</feature>
<evidence type="ECO:0000313" key="4">
    <source>
        <dbReference type="Proteomes" id="UP000751190"/>
    </source>
</evidence>
<feature type="domain" description="CS" evidence="2">
    <location>
        <begin position="18"/>
        <end position="113"/>
    </location>
</feature>
<evidence type="ECO:0000256" key="1">
    <source>
        <dbReference type="SAM" id="Coils"/>
    </source>
</evidence>
<dbReference type="EMBL" id="JAGTXO010000013">
    <property type="protein sequence ID" value="KAG8464277.1"/>
    <property type="molecule type" value="Genomic_DNA"/>
</dbReference>
<organism evidence="3 4">
    <name type="scientific">Diacronema lutheri</name>
    <name type="common">Unicellular marine alga</name>
    <name type="synonym">Monochrysis lutheri</name>
    <dbReference type="NCBI Taxonomy" id="2081491"/>
    <lineage>
        <taxon>Eukaryota</taxon>
        <taxon>Haptista</taxon>
        <taxon>Haptophyta</taxon>
        <taxon>Pavlovophyceae</taxon>
        <taxon>Pavlovales</taxon>
        <taxon>Pavlovaceae</taxon>
        <taxon>Diacronema</taxon>
    </lineage>
</organism>
<dbReference type="OrthoDB" id="428655at2759"/>
<gene>
    <name evidence="3" type="ORF">KFE25_003340</name>
</gene>
<name>A0A8J5XHT3_DIALT</name>
<dbReference type="SUPFAM" id="SSF49764">
    <property type="entry name" value="HSP20-like chaperones"/>
    <property type="match status" value="1"/>
</dbReference>
<sequence>MSGGLVDDPVLQRVSAPKEGAFTNWTDNREQVELSLPLPHGTTRRDVIVLIGPHSLSVRHRHVGLLLEATPLAQLVIADESTWYIDGPMLVVVLAKQDYGGSPAGQYWGASLTAPGGILECHLSPRDLATFLQRRERELEREAAEKRAAREREAELERVLAEREAAAAALRAEDEAAAAAEQPSWVLDHLHLIVAAAAVLVGAVRMYLLTMQWVSFQRDATDGGGVEGLDVVGAAGAAAAGGVGVGDWLADSGTR</sequence>
<dbReference type="Proteomes" id="UP000751190">
    <property type="component" value="Unassembled WGS sequence"/>
</dbReference>
<reference evidence="3" key="1">
    <citation type="submission" date="2021-05" db="EMBL/GenBank/DDBJ databases">
        <title>The genome of the haptophyte Pavlova lutheri (Diacronema luteri, Pavlovales) - a model for lipid biosynthesis in eukaryotic algae.</title>
        <authorList>
            <person name="Hulatt C.J."/>
            <person name="Posewitz M.C."/>
        </authorList>
    </citation>
    <scope>NUCLEOTIDE SEQUENCE</scope>
    <source>
        <strain evidence="3">NIVA-4/92</strain>
    </source>
</reference>
<evidence type="ECO:0000259" key="2">
    <source>
        <dbReference type="PROSITE" id="PS51203"/>
    </source>
</evidence>
<comment type="caution">
    <text evidence="3">The sequence shown here is derived from an EMBL/GenBank/DDBJ whole genome shotgun (WGS) entry which is preliminary data.</text>
</comment>
<dbReference type="InterPro" id="IPR008978">
    <property type="entry name" value="HSP20-like_chaperone"/>
</dbReference>
<dbReference type="AlphaFoldDB" id="A0A8J5XHT3"/>
<dbReference type="Gene3D" id="2.60.40.790">
    <property type="match status" value="1"/>
</dbReference>
<keyword evidence="1" id="KW-0175">Coiled coil</keyword>
<evidence type="ECO:0000313" key="3">
    <source>
        <dbReference type="EMBL" id="KAG8464277.1"/>
    </source>
</evidence>
<proteinExistence type="predicted"/>
<keyword evidence="4" id="KW-1185">Reference proteome</keyword>
<dbReference type="Pfam" id="PF04969">
    <property type="entry name" value="CS"/>
    <property type="match status" value="1"/>
</dbReference>